<evidence type="ECO:0000313" key="3">
    <source>
        <dbReference type="Proteomes" id="UP000605970"/>
    </source>
</evidence>
<sequence>MNVQWLLMSLGEPFTVVEMQSAADLGLIEKLVNGILISYSDSDGSSDSDSGNDRSENDDEEQDEHRKFRSVTFWTPWLYSICAFCHEESNEVADSNSGLVFRVGTWFSFMPAKNWSNQGVAISPFGIKTPKGMALIGRDPLKLRIAHNLYKLDQDPDARCLYIPGWIGAIECSRRFLIPLRRERQKHGLNSPQIVVALNQTQNWVLLEFDGSGSPIREASAKEVTDDSRLVDEEGVEVKESDAGEFESASETTIKGVNDSEDPLHVTHNQQENVRDNGSRPQRELDDDLHPSLHNRMKLFCKTANIDMVESRRRS</sequence>
<organism evidence="2 3">
    <name type="scientific">Meloidogyne graminicola</name>
    <dbReference type="NCBI Taxonomy" id="189291"/>
    <lineage>
        <taxon>Eukaryota</taxon>
        <taxon>Metazoa</taxon>
        <taxon>Ecdysozoa</taxon>
        <taxon>Nematoda</taxon>
        <taxon>Chromadorea</taxon>
        <taxon>Rhabditida</taxon>
        <taxon>Tylenchina</taxon>
        <taxon>Tylenchomorpha</taxon>
        <taxon>Tylenchoidea</taxon>
        <taxon>Meloidogynidae</taxon>
        <taxon>Meloidogyninae</taxon>
        <taxon>Meloidogyne</taxon>
    </lineage>
</organism>
<protein>
    <submittedName>
        <fullName evidence="2">Uncharacterized protein</fullName>
    </submittedName>
</protein>
<keyword evidence="3" id="KW-1185">Reference proteome</keyword>
<gene>
    <name evidence="2" type="ORF">Mgra_00003172</name>
</gene>
<accession>A0A8S9ZW29</accession>
<proteinExistence type="predicted"/>
<dbReference type="AlphaFoldDB" id="A0A8S9ZW29"/>
<reference evidence="2" key="1">
    <citation type="journal article" date="2020" name="Ecol. Evol.">
        <title>Genome structure and content of the rice root-knot nematode (Meloidogyne graminicola).</title>
        <authorList>
            <person name="Phan N.T."/>
            <person name="Danchin E.G.J."/>
            <person name="Klopp C."/>
            <person name="Perfus-Barbeoch L."/>
            <person name="Kozlowski D.K."/>
            <person name="Koutsovoulos G.D."/>
            <person name="Lopez-Roques C."/>
            <person name="Bouchez O."/>
            <person name="Zahm M."/>
            <person name="Besnard G."/>
            <person name="Bellafiore S."/>
        </authorList>
    </citation>
    <scope>NUCLEOTIDE SEQUENCE</scope>
    <source>
        <strain evidence="2">VN-18</strain>
    </source>
</reference>
<feature type="compositionally biased region" description="Basic and acidic residues" evidence="1">
    <location>
        <begin position="273"/>
        <end position="291"/>
    </location>
</feature>
<dbReference type="EMBL" id="JABEBT010000020">
    <property type="protein sequence ID" value="KAF7637428.1"/>
    <property type="molecule type" value="Genomic_DNA"/>
</dbReference>
<comment type="caution">
    <text evidence="2">The sequence shown here is derived from an EMBL/GenBank/DDBJ whole genome shotgun (WGS) entry which is preliminary data.</text>
</comment>
<dbReference type="Proteomes" id="UP000605970">
    <property type="component" value="Unassembled WGS sequence"/>
</dbReference>
<evidence type="ECO:0000256" key="1">
    <source>
        <dbReference type="SAM" id="MobiDB-lite"/>
    </source>
</evidence>
<feature type="region of interest" description="Disordered" evidence="1">
    <location>
        <begin position="42"/>
        <end position="65"/>
    </location>
</feature>
<name>A0A8S9ZW29_9BILA</name>
<feature type="region of interest" description="Disordered" evidence="1">
    <location>
        <begin position="269"/>
        <end position="291"/>
    </location>
</feature>
<evidence type="ECO:0000313" key="2">
    <source>
        <dbReference type="EMBL" id="KAF7637428.1"/>
    </source>
</evidence>